<evidence type="ECO:0000256" key="2">
    <source>
        <dbReference type="ARBA" id="ARBA00008072"/>
    </source>
</evidence>
<sequence length="105" mass="11291">MALSASNASMLAVVWNDIPYNISVETRPCPAIINSTDAIIRLSSAFICGTDLHIYHGLYGSNQPGWIVGHEGVGYVESVGDGLHSHEVRDYLVVPDNSGDRPIPV</sequence>
<protein>
    <recommendedName>
        <fullName evidence="6">Alcohol dehydrogenase-like N-terminal domain-containing protein</fullName>
    </recommendedName>
</protein>
<reference evidence="7 8" key="1">
    <citation type="journal article" date="2023" name="IMA Fungus">
        <title>Comparative genomic study of the Penicillium genus elucidates a diverse pangenome and 15 lateral gene transfer events.</title>
        <authorList>
            <person name="Petersen C."/>
            <person name="Sorensen T."/>
            <person name="Nielsen M.R."/>
            <person name="Sondergaard T.E."/>
            <person name="Sorensen J.L."/>
            <person name="Fitzpatrick D.A."/>
            <person name="Frisvad J.C."/>
            <person name="Nielsen K.L."/>
        </authorList>
    </citation>
    <scope>NUCLEOTIDE SEQUENCE [LARGE SCALE GENOMIC DNA]</scope>
    <source>
        <strain evidence="7 8">IBT 3361</strain>
    </source>
</reference>
<evidence type="ECO:0000259" key="6">
    <source>
        <dbReference type="Pfam" id="PF08240"/>
    </source>
</evidence>
<dbReference type="PANTHER" id="PTHR42813:SF3">
    <property type="entry name" value="GLUTATHIONE-INDEPENDENT FORMALDEHYDE DEHYDROGENASE"/>
    <property type="match status" value="1"/>
</dbReference>
<dbReference type="Pfam" id="PF08240">
    <property type="entry name" value="ADH_N"/>
    <property type="match status" value="1"/>
</dbReference>
<keyword evidence="8" id="KW-1185">Reference proteome</keyword>
<keyword evidence="3" id="KW-0479">Metal-binding</keyword>
<evidence type="ECO:0000256" key="1">
    <source>
        <dbReference type="ARBA" id="ARBA00001947"/>
    </source>
</evidence>
<evidence type="ECO:0000256" key="3">
    <source>
        <dbReference type="ARBA" id="ARBA00022723"/>
    </source>
</evidence>
<keyword evidence="4" id="KW-0862">Zinc</keyword>
<keyword evidence="5" id="KW-0520">NAD</keyword>
<evidence type="ECO:0000313" key="8">
    <source>
        <dbReference type="Proteomes" id="UP001220256"/>
    </source>
</evidence>
<evidence type="ECO:0000256" key="5">
    <source>
        <dbReference type="ARBA" id="ARBA00023027"/>
    </source>
</evidence>
<dbReference type="PANTHER" id="PTHR42813">
    <property type="entry name" value="ZINC-TYPE ALCOHOL DEHYDROGENASE-LIKE"/>
    <property type="match status" value="1"/>
</dbReference>
<comment type="similarity">
    <text evidence="2">Belongs to the zinc-containing alcohol dehydrogenase family.</text>
</comment>
<organism evidence="7 8">
    <name type="scientific">Penicillium chrysogenum</name>
    <name type="common">Penicillium notatum</name>
    <dbReference type="NCBI Taxonomy" id="5076"/>
    <lineage>
        <taxon>Eukaryota</taxon>
        <taxon>Fungi</taxon>
        <taxon>Dikarya</taxon>
        <taxon>Ascomycota</taxon>
        <taxon>Pezizomycotina</taxon>
        <taxon>Eurotiomycetes</taxon>
        <taxon>Eurotiomycetidae</taxon>
        <taxon>Eurotiales</taxon>
        <taxon>Aspergillaceae</taxon>
        <taxon>Penicillium</taxon>
        <taxon>Penicillium chrysogenum species complex</taxon>
    </lineage>
</organism>
<name>A0ABQ8WXK0_PENCH</name>
<evidence type="ECO:0000256" key="4">
    <source>
        <dbReference type="ARBA" id="ARBA00022833"/>
    </source>
</evidence>
<comment type="caution">
    <text evidence="7">The sequence shown here is derived from an EMBL/GenBank/DDBJ whole genome shotgun (WGS) entry which is preliminary data.</text>
</comment>
<dbReference type="EMBL" id="JAPVEB010000001">
    <property type="protein sequence ID" value="KAJ5283354.1"/>
    <property type="molecule type" value="Genomic_DNA"/>
</dbReference>
<dbReference type="Gene3D" id="3.90.180.10">
    <property type="entry name" value="Medium-chain alcohol dehydrogenases, catalytic domain"/>
    <property type="match status" value="1"/>
</dbReference>
<dbReference type="SUPFAM" id="SSF50129">
    <property type="entry name" value="GroES-like"/>
    <property type="match status" value="1"/>
</dbReference>
<gene>
    <name evidence="7" type="ORF">N7505_001334</name>
</gene>
<proteinExistence type="inferred from homology"/>
<dbReference type="Proteomes" id="UP001220256">
    <property type="component" value="Unassembled WGS sequence"/>
</dbReference>
<accession>A0ABQ8WXK0</accession>
<dbReference type="InterPro" id="IPR013154">
    <property type="entry name" value="ADH-like_N"/>
</dbReference>
<evidence type="ECO:0000313" key="7">
    <source>
        <dbReference type="EMBL" id="KAJ5283354.1"/>
    </source>
</evidence>
<feature type="domain" description="Alcohol dehydrogenase-like N-terminal" evidence="6">
    <location>
        <begin position="36"/>
        <end position="88"/>
    </location>
</feature>
<dbReference type="InterPro" id="IPR011032">
    <property type="entry name" value="GroES-like_sf"/>
</dbReference>
<comment type="cofactor">
    <cofactor evidence="1">
        <name>Zn(2+)</name>
        <dbReference type="ChEBI" id="CHEBI:29105"/>
    </cofactor>
</comment>